<evidence type="ECO:0000313" key="5">
    <source>
        <dbReference type="EMBL" id="EGG07590.1"/>
    </source>
</evidence>
<feature type="signal peptide" evidence="3">
    <location>
        <begin position="1"/>
        <end position="24"/>
    </location>
</feature>
<keyword evidence="6" id="KW-1185">Reference proteome</keyword>
<dbReference type="PANTHER" id="PTHR35185">
    <property type="entry name" value="SERINE/THREONINE-RICH PROTEIN ADG2-RELATED"/>
    <property type="match status" value="1"/>
</dbReference>
<dbReference type="AlphaFoldDB" id="F4RIM4"/>
<organism evidence="6">
    <name type="scientific">Melampsora larici-populina (strain 98AG31 / pathotype 3-4-7)</name>
    <name type="common">Poplar leaf rust fungus</name>
    <dbReference type="NCBI Taxonomy" id="747676"/>
    <lineage>
        <taxon>Eukaryota</taxon>
        <taxon>Fungi</taxon>
        <taxon>Dikarya</taxon>
        <taxon>Basidiomycota</taxon>
        <taxon>Pucciniomycotina</taxon>
        <taxon>Pucciniomycetes</taxon>
        <taxon>Pucciniales</taxon>
        <taxon>Melampsoraceae</taxon>
        <taxon>Melampsora</taxon>
    </lineage>
</organism>
<proteinExistence type="predicted"/>
<evidence type="ECO:0000256" key="3">
    <source>
        <dbReference type="SAM" id="SignalP"/>
    </source>
</evidence>
<dbReference type="HOGENOM" id="CLU_1299959_0_0_1"/>
<sequence length="216" mass="21895">MLSNSMLAASLVYFIAFYAQPILGLTVTSPAGGDLWNPSSPLKVQWSSVSTDPSTFDVKISNQDANTFPTGFSQDLKKGVSASDGSLSISDITGLKDGPGYTVNLISGSNGAILAQSQPFNVSTSGTSQGSSAANSSDSSVKGSSNATTSNATTLGSVSSTTASNVSEHVNATGTTSSSQNHSSTDSSSKPTSDGNMLHPGHMMGLVLLVSITMII</sequence>
<feature type="compositionally biased region" description="Low complexity" evidence="2">
    <location>
        <begin position="173"/>
        <end position="194"/>
    </location>
</feature>
<dbReference type="GeneID" id="18928997"/>
<dbReference type="OrthoDB" id="2506852at2759"/>
<protein>
    <submittedName>
        <fullName evidence="5">Secreted protein</fullName>
    </submittedName>
</protein>
<accession>F4RIM4</accession>
<dbReference type="Pfam" id="PF10342">
    <property type="entry name" value="Kre9_KNH"/>
    <property type="match status" value="1"/>
</dbReference>
<evidence type="ECO:0000313" key="6">
    <source>
        <dbReference type="Proteomes" id="UP000001072"/>
    </source>
</evidence>
<feature type="domain" description="Yeast cell wall synthesis Kre9/Knh1-like N-terminal" evidence="4">
    <location>
        <begin position="29"/>
        <end position="122"/>
    </location>
</feature>
<evidence type="ECO:0000259" key="4">
    <source>
        <dbReference type="Pfam" id="PF10342"/>
    </source>
</evidence>
<feature type="compositionally biased region" description="Low complexity" evidence="2">
    <location>
        <begin position="121"/>
        <end position="154"/>
    </location>
</feature>
<dbReference type="InterPro" id="IPR052479">
    <property type="entry name" value="GPI-anchor_Adhesion_Reg"/>
</dbReference>
<keyword evidence="1 3" id="KW-0732">Signal</keyword>
<gene>
    <name evidence="5" type="ORF">MELLADRAFT_55804</name>
</gene>
<dbReference type="InterPro" id="IPR018466">
    <property type="entry name" value="Kre9/Knh1-like_N"/>
</dbReference>
<feature type="region of interest" description="Disordered" evidence="2">
    <location>
        <begin position="121"/>
        <end position="198"/>
    </location>
</feature>
<dbReference type="RefSeq" id="XP_007408922.1">
    <property type="nucleotide sequence ID" value="XM_007408860.1"/>
</dbReference>
<dbReference type="eggNOG" id="ENOG502S7YR">
    <property type="taxonomic scope" value="Eukaryota"/>
</dbReference>
<dbReference type="VEuPathDB" id="FungiDB:MELLADRAFT_55804"/>
<dbReference type="PANTHER" id="PTHR35185:SF1">
    <property type="entry name" value="UPF0619 GPI-ANCHORED MEMBRANE PROTEIN C1322.10"/>
    <property type="match status" value="1"/>
</dbReference>
<dbReference type="KEGG" id="mlr:MELLADRAFT_55804"/>
<name>F4RIM4_MELLP</name>
<evidence type="ECO:0000256" key="2">
    <source>
        <dbReference type="SAM" id="MobiDB-lite"/>
    </source>
</evidence>
<dbReference type="Proteomes" id="UP000001072">
    <property type="component" value="Unassembled WGS sequence"/>
</dbReference>
<feature type="compositionally biased region" description="Polar residues" evidence="2">
    <location>
        <begin position="155"/>
        <end position="172"/>
    </location>
</feature>
<evidence type="ECO:0000256" key="1">
    <source>
        <dbReference type="ARBA" id="ARBA00022729"/>
    </source>
</evidence>
<dbReference type="InParanoid" id="F4RIM4"/>
<reference evidence="6" key="1">
    <citation type="journal article" date="2011" name="Proc. Natl. Acad. Sci. U.S.A.">
        <title>Obligate biotrophy features unraveled by the genomic analysis of rust fungi.</title>
        <authorList>
            <person name="Duplessis S."/>
            <person name="Cuomo C.A."/>
            <person name="Lin Y.-C."/>
            <person name="Aerts A."/>
            <person name="Tisserant E."/>
            <person name="Veneault-Fourrey C."/>
            <person name="Joly D.L."/>
            <person name="Hacquard S."/>
            <person name="Amselem J."/>
            <person name="Cantarel B.L."/>
            <person name="Chiu R."/>
            <person name="Coutinho P.M."/>
            <person name="Feau N."/>
            <person name="Field M."/>
            <person name="Frey P."/>
            <person name="Gelhaye E."/>
            <person name="Goldberg J."/>
            <person name="Grabherr M.G."/>
            <person name="Kodira C.D."/>
            <person name="Kohler A."/>
            <person name="Kuees U."/>
            <person name="Lindquist E.A."/>
            <person name="Lucas S.M."/>
            <person name="Mago R."/>
            <person name="Mauceli E."/>
            <person name="Morin E."/>
            <person name="Murat C."/>
            <person name="Pangilinan J.L."/>
            <person name="Park R."/>
            <person name="Pearson M."/>
            <person name="Quesneville H."/>
            <person name="Rouhier N."/>
            <person name="Sakthikumar S."/>
            <person name="Salamov A.A."/>
            <person name="Schmutz J."/>
            <person name="Selles B."/>
            <person name="Shapiro H."/>
            <person name="Tanguay P."/>
            <person name="Tuskan G.A."/>
            <person name="Henrissat B."/>
            <person name="Van de Peer Y."/>
            <person name="Rouze P."/>
            <person name="Ellis J.G."/>
            <person name="Dodds P.N."/>
            <person name="Schein J.E."/>
            <person name="Zhong S."/>
            <person name="Hamelin R.C."/>
            <person name="Grigoriev I.V."/>
            <person name="Szabo L.J."/>
            <person name="Martin F."/>
        </authorList>
    </citation>
    <scope>NUCLEOTIDE SEQUENCE [LARGE SCALE GENOMIC DNA]</scope>
    <source>
        <strain evidence="6">98AG31 / pathotype 3-4-7</strain>
    </source>
</reference>
<dbReference type="EMBL" id="GL883103">
    <property type="protein sequence ID" value="EGG07590.1"/>
    <property type="molecule type" value="Genomic_DNA"/>
</dbReference>
<feature type="chain" id="PRO_5003315168" evidence="3">
    <location>
        <begin position="25"/>
        <end position="216"/>
    </location>
</feature>